<proteinExistence type="predicted"/>
<evidence type="ECO:0000313" key="2">
    <source>
        <dbReference type="EMBL" id="KAG5445616.1"/>
    </source>
</evidence>
<gene>
    <name evidence="2" type="ORF">CSKR_105984</name>
</gene>
<organism evidence="2 3">
    <name type="scientific">Clonorchis sinensis</name>
    <name type="common">Chinese liver fluke</name>
    <dbReference type="NCBI Taxonomy" id="79923"/>
    <lineage>
        <taxon>Eukaryota</taxon>
        <taxon>Metazoa</taxon>
        <taxon>Spiralia</taxon>
        <taxon>Lophotrochozoa</taxon>
        <taxon>Platyhelminthes</taxon>
        <taxon>Trematoda</taxon>
        <taxon>Digenea</taxon>
        <taxon>Opisthorchiida</taxon>
        <taxon>Opisthorchiata</taxon>
        <taxon>Opisthorchiidae</taxon>
        <taxon>Clonorchis</taxon>
    </lineage>
</organism>
<dbReference type="GO" id="GO:0005654">
    <property type="term" value="C:nucleoplasm"/>
    <property type="evidence" value="ECO:0007669"/>
    <property type="project" value="TreeGrafter"/>
</dbReference>
<feature type="region of interest" description="Disordered" evidence="1">
    <location>
        <begin position="388"/>
        <end position="430"/>
    </location>
</feature>
<feature type="compositionally biased region" description="Basic and acidic residues" evidence="1">
    <location>
        <begin position="110"/>
        <end position="120"/>
    </location>
</feature>
<protein>
    <submittedName>
        <fullName evidence="2">YTH domain-containing protein 1</fullName>
    </submittedName>
</protein>
<dbReference type="GO" id="GO:0000381">
    <property type="term" value="P:regulation of alternative mRNA splicing, via spliceosome"/>
    <property type="evidence" value="ECO:0007669"/>
    <property type="project" value="TreeGrafter"/>
</dbReference>
<dbReference type="OrthoDB" id="5842105at2759"/>
<feature type="region of interest" description="Disordered" evidence="1">
    <location>
        <begin position="50"/>
        <end position="235"/>
    </location>
</feature>
<dbReference type="PROSITE" id="PS50882">
    <property type="entry name" value="YTH"/>
    <property type="match status" value="1"/>
</dbReference>
<evidence type="ECO:0000256" key="1">
    <source>
        <dbReference type="SAM" id="MobiDB-lite"/>
    </source>
</evidence>
<feature type="region of interest" description="Disordered" evidence="1">
    <location>
        <begin position="14"/>
        <end position="33"/>
    </location>
</feature>
<dbReference type="AlphaFoldDB" id="A0A419PPJ1"/>
<feature type="compositionally biased region" description="Polar residues" evidence="1">
    <location>
        <begin position="209"/>
        <end position="223"/>
    </location>
</feature>
<reference evidence="2 3" key="1">
    <citation type="journal article" date="2018" name="Biotechnol. Adv.">
        <title>Improved genomic resources and new bioinformatic workflow for the carcinogenic parasite Clonorchis sinensis: Biotechnological implications.</title>
        <authorList>
            <person name="Wang D."/>
            <person name="Korhonen P.K."/>
            <person name="Gasser R.B."/>
            <person name="Young N.D."/>
        </authorList>
    </citation>
    <scope>NUCLEOTIDE SEQUENCE [LARGE SCALE GENOMIC DNA]</scope>
    <source>
        <strain evidence="2">Cs-k2</strain>
    </source>
</reference>
<dbReference type="Gene3D" id="3.10.590.10">
    <property type="entry name" value="ph1033 like domains"/>
    <property type="match status" value="1"/>
</dbReference>
<feature type="compositionally biased region" description="Basic and acidic residues" evidence="1">
    <location>
        <begin position="158"/>
        <end position="196"/>
    </location>
</feature>
<dbReference type="PANTHER" id="PTHR12357">
    <property type="entry name" value="YTH YT521-B HOMOLOGY DOMAIN-CONTAINING"/>
    <property type="match status" value="1"/>
</dbReference>
<feature type="compositionally biased region" description="Acidic residues" evidence="1">
    <location>
        <begin position="197"/>
        <end position="208"/>
    </location>
</feature>
<feature type="compositionally biased region" description="Polar residues" evidence="1">
    <location>
        <begin position="20"/>
        <end position="30"/>
    </location>
</feature>
<dbReference type="InterPro" id="IPR007275">
    <property type="entry name" value="YTH_domain"/>
</dbReference>
<comment type="caution">
    <text evidence="2">The sequence shown here is derived from an EMBL/GenBank/DDBJ whole genome shotgun (WGS) entry which is preliminary data.</text>
</comment>
<dbReference type="Proteomes" id="UP000286415">
    <property type="component" value="Unassembled WGS sequence"/>
</dbReference>
<dbReference type="GO" id="GO:1990247">
    <property type="term" value="F:N6-methyladenosine-containing RNA reader activity"/>
    <property type="evidence" value="ECO:0007669"/>
    <property type="project" value="TreeGrafter"/>
</dbReference>
<dbReference type="InterPro" id="IPR045168">
    <property type="entry name" value="YTH_prot"/>
</dbReference>
<accession>A0A419PPJ1</accession>
<dbReference type="CDD" id="cd21134">
    <property type="entry name" value="YTH"/>
    <property type="match status" value="1"/>
</dbReference>
<dbReference type="EMBL" id="NIRI02000056">
    <property type="protein sequence ID" value="KAG5445616.1"/>
    <property type="molecule type" value="Genomic_DNA"/>
</dbReference>
<name>A0A419PPJ1_CLOSI</name>
<sequence length="498" mass="55638">MIARVLKVTQVMDAIGETPSPRNSPNTHATHGSPANLIDATAIHVTLEPDRSPECDEQSTTFCDPADIQETREEPNECISLSHEEPGDYGAGKTVECDRTSDNDEFGQENGEKRLSETCHDSSGNADSETCESEDKSLSHSGGKKPCSPIDDVDPFEETVRPIETHTQRKVEISPIEWDRVSDDDSENRDELHVDAPGDEFYNEEEDNSGATPSEKISASQSEQAEKGKEQRSPPKYRHMFKSARYFMIKSNNYENVEIAKTRNVWSTTKGNETRLNKAFFDCPNVFLIFSVRESGKFQGFAQIIASSDPRIKVNWVLPPRMDINLLSNPFRIKWISKRDLPFSKVNHLTNPWNENKPVKIGRDGQEIEGVCGEALCRLLLEDITESSIKPENPPTRRNPFDRLGRTISHGGQGTYSNSRQVGSPGHGSTGLLGDAAGFNRYASNDRRNRLNTSTVSSLLGTDASRLLGSPSLMLKSNCSFSELCSENKWLPQRRWLQ</sequence>
<dbReference type="PANTHER" id="PTHR12357:SF3">
    <property type="entry name" value="YTH DOMAIN-CONTAINING PROTEIN 1"/>
    <property type="match status" value="1"/>
</dbReference>
<dbReference type="STRING" id="79923.A0A419PPJ1"/>
<reference evidence="2 3" key="2">
    <citation type="journal article" date="2021" name="Genomics">
        <title>High-quality reference genome for Clonorchis sinensis.</title>
        <authorList>
            <person name="Young N.D."/>
            <person name="Stroehlein A.J."/>
            <person name="Kinkar L."/>
            <person name="Wang T."/>
            <person name="Sohn W.M."/>
            <person name="Chang B.C.H."/>
            <person name="Kaur P."/>
            <person name="Weisz D."/>
            <person name="Dudchenko O."/>
            <person name="Aiden E.L."/>
            <person name="Korhonen P.K."/>
            <person name="Gasser R.B."/>
        </authorList>
    </citation>
    <scope>NUCLEOTIDE SEQUENCE [LARGE SCALE GENOMIC DNA]</scope>
    <source>
        <strain evidence="2">Cs-k2</strain>
    </source>
</reference>
<dbReference type="GO" id="GO:0003729">
    <property type="term" value="F:mRNA binding"/>
    <property type="evidence" value="ECO:0007669"/>
    <property type="project" value="TreeGrafter"/>
</dbReference>
<keyword evidence="3" id="KW-1185">Reference proteome</keyword>
<dbReference type="InParanoid" id="A0A419PPJ1"/>
<feature type="compositionally biased region" description="Basic and acidic residues" evidence="1">
    <location>
        <begin position="224"/>
        <end position="233"/>
    </location>
</feature>
<dbReference type="GO" id="GO:0000398">
    <property type="term" value="P:mRNA splicing, via spliceosome"/>
    <property type="evidence" value="ECO:0007669"/>
    <property type="project" value="TreeGrafter"/>
</dbReference>
<evidence type="ECO:0000313" key="3">
    <source>
        <dbReference type="Proteomes" id="UP000286415"/>
    </source>
</evidence>
<dbReference type="Pfam" id="PF04146">
    <property type="entry name" value="YTH"/>
    <property type="match status" value="1"/>
</dbReference>